<dbReference type="InterPro" id="IPR036249">
    <property type="entry name" value="Thioredoxin-like_sf"/>
</dbReference>
<organism evidence="2 3">
    <name type="scientific">BD1-7 clade bacterium</name>
    <dbReference type="NCBI Taxonomy" id="2029982"/>
    <lineage>
        <taxon>Bacteria</taxon>
        <taxon>Pseudomonadati</taxon>
        <taxon>Pseudomonadota</taxon>
        <taxon>Gammaproteobacteria</taxon>
        <taxon>Cellvibrionales</taxon>
        <taxon>Spongiibacteraceae</taxon>
        <taxon>BD1-7 clade</taxon>
    </lineage>
</organism>
<gene>
    <name evidence="2" type="ORF">DPBNPPHM_03678</name>
</gene>
<proteinExistence type="predicted"/>
<evidence type="ECO:0000313" key="3">
    <source>
        <dbReference type="Proteomes" id="UP000434580"/>
    </source>
</evidence>
<dbReference type="Proteomes" id="UP000434580">
    <property type="component" value="Unassembled WGS sequence"/>
</dbReference>
<dbReference type="AlphaFoldDB" id="A0A5S9P6Q6"/>
<name>A0A5S9P6Q6_9GAMM</name>
<dbReference type="Gene3D" id="3.40.30.10">
    <property type="entry name" value="Glutaredoxin"/>
    <property type="match status" value="1"/>
</dbReference>
<dbReference type="OrthoDB" id="9799122at2"/>
<feature type="domain" description="DSBA-like thioredoxin" evidence="1">
    <location>
        <begin position="7"/>
        <end position="203"/>
    </location>
</feature>
<evidence type="ECO:0000259" key="1">
    <source>
        <dbReference type="Pfam" id="PF01323"/>
    </source>
</evidence>
<dbReference type="Pfam" id="PF01323">
    <property type="entry name" value="DSBA"/>
    <property type="match status" value="1"/>
</dbReference>
<dbReference type="SUPFAM" id="SSF52833">
    <property type="entry name" value="Thioredoxin-like"/>
    <property type="match status" value="1"/>
</dbReference>
<reference evidence="2 3" key="1">
    <citation type="submission" date="2019-11" db="EMBL/GenBank/DDBJ databases">
        <authorList>
            <person name="Holert J."/>
        </authorList>
    </citation>
    <scope>NUCLEOTIDE SEQUENCE [LARGE SCALE GENOMIC DNA]</scope>
    <source>
        <strain evidence="2">BC5_2</strain>
    </source>
</reference>
<accession>A0A5S9P6Q6</accession>
<dbReference type="GO" id="GO:0016491">
    <property type="term" value="F:oxidoreductase activity"/>
    <property type="evidence" value="ECO:0007669"/>
    <property type="project" value="InterPro"/>
</dbReference>
<dbReference type="InterPro" id="IPR001853">
    <property type="entry name" value="DSBA-like_thioredoxin_dom"/>
</dbReference>
<protein>
    <recommendedName>
        <fullName evidence="1">DSBA-like thioredoxin domain-containing protein</fullName>
    </recommendedName>
</protein>
<sequence length="219" mass="24696">MNTPVIIHYYTDILCVWAWIAQRRNEELVAQWGDQIEIRNHVMNLFGNTSERMQSQWKNKGGFDGFARHVQEAAAPYEDAKVHEKVWSGIQPQTSGNAHLVIKAVELTHGADQAHQFSLTLRKAFFEHAIDIGDMAVLKATAKNCGYKTEAIRLVISTGEAMALMLADYHKATRLNLVGSPSWILDNGRQTLYGNVGFRVLNANIEELIKEPMNEASWC</sequence>
<evidence type="ECO:0000313" key="2">
    <source>
        <dbReference type="EMBL" id="CAA0099254.1"/>
    </source>
</evidence>
<dbReference type="EMBL" id="CACSII010000007">
    <property type="protein sequence ID" value="CAA0099254.1"/>
    <property type="molecule type" value="Genomic_DNA"/>
</dbReference>